<dbReference type="GO" id="GO:0016987">
    <property type="term" value="F:sigma factor activity"/>
    <property type="evidence" value="ECO:0007669"/>
    <property type="project" value="UniProtKB-KW"/>
</dbReference>
<dbReference type="InterPro" id="IPR007627">
    <property type="entry name" value="RNA_pol_sigma70_r2"/>
</dbReference>
<dbReference type="Gene3D" id="1.10.1740.10">
    <property type="match status" value="1"/>
</dbReference>
<evidence type="ECO:0000259" key="6">
    <source>
        <dbReference type="Pfam" id="PF04542"/>
    </source>
</evidence>
<dbReference type="STRING" id="580332.Slit_2771"/>
<evidence type="ECO:0000313" key="9">
    <source>
        <dbReference type="Proteomes" id="UP000001625"/>
    </source>
</evidence>
<dbReference type="NCBIfam" id="TIGR02937">
    <property type="entry name" value="sigma70-ECF"/>
    <property type="match status" value="1"/>
</dbReference>
<dbReference type="CDD" id="cd06171">
    <property type="entry name" value="Sigma70_r4"/>
    <property type="match status" value="1"/>
</dbReference>
<dbReference type="EMBL" id="CP001965">
    <property type="protein sequence ID" value="ADE12996.1"/>
    <property type="molecule type" value="Genomic_DNA"/>
</dbReference>
<keyword evidence="5" id="KW-0804">Transcription</keyword>
<dbReference type="KEGG" id="slt:Slit_2771"/>
<dbReference type="SUPFAM" id="SSF88946">
    <property type="entry name" value="Sigma2 domain of RNA polymerase sigma factors"/>
    <property type="match status" value="1"/>
</dbReference>
<dbReference type="InterPro" id="IPR013324">
    <property type="entry name" value="RNA_pol_sigma_r3/r4-like"/>
</dbReference>
<evidence type="ECO:0000256" key="2">
    <source>
        <dbReference type="ARBA" id="ARBA00023015"/>
    </source>
</evidence>
<gene>
    <name evidence="8" type="ordered locus">Slit_2771</name>
</gene>
<dbReference type="PANTHER" id="PTHR43133:SF58">
    <property type="entry name" value="ECF RNA POLYMERASE SIGMA FACTOR SIGD"/>
    <property type="match status" value="1"/>
</dbReference>
<comment type="similarity">
    <text evidence="1">Belongs to the sigma-70 factor family. ECF subfamily.</text>
</comment>
<keyword evidence="2" id="KW-0805">Transcription regulation</keyword>
<protein>
    <submittedName>
        <fullName evidence="8">RNA polymerase, sigma-24 subunit, ECF subfamily</fullName>
    </submittedName>
</protein>
<dbReference type="Proteomes" id="UP000001625">
    <property type="component" value="Chromosome"/>
</dbReference>
<dbReference type="SUPFAM" id="SSF88659">
    <property type="entry name" value="Sigma3 and sigma4 domains of RNA polymerase sigma factors"/>
    <property type="match status" value="1"/>
</dbReference>
<evidence type="ECO:0000256" key="5">
    <source>
        <dbReference type="ARBA" id="ARBA00023163"/>
    </source>
</evidence>
<keyword evidence="3" id="KW-0731">Sigma factor</keyword>
<dbReference type="GO" id="GO:0006352">
    <property type="term" value="P:DNA-templated transcription initiation"/>
    <property type="evidence" value="ECO:0007669"/>
    <property type="project" value="InterPro"/>
</dbReference>
<evidence type="ECO:0000256" key="4">
    <source>
        <dbReference type="ARBA" id="ARBA00023125"/>
    </source>
</evidence>
<keyword evidence="9" id="KW-1185">Reference proteome</keyword>
<keyword evidence="4" id="KW-0238">DNA-binding</keyword>
<dbReference type="InterPro" id="IPR014284">
    <property type="entry name" value="RNA_pol_sigma-70_dom"/>
</dbReference>
<dbReference type="HOGENOM" id="CLU_047691_10_2_4"/>
<dbReference type="eggNOG" id="COG1595">
    <property type="taxonomic scope" value="Bacteria"/>
</dbReference>
<dbReference type="InterPro" id="IPR013249">
    <property type="entry name" value="RNA_pol_sigma70_r4_t2"/>
</dbReference>
<evidence type="ECO:0000259" key="7">
    <source>
        <dbReference type="Pfam" id="PF08281"/>
    </source>
</evidence>
<dbReference type="Pfam" id="PF08281">
    <property type="entry name" value="Sigma70_r4_2"/>
    <property type="match status" value="1"/>
</dbReference>
<dbReference type="AlphaFoldDB" id="D5CPK1"/>
<proteinExistence type="inferred from homology"/>
<name>D5CPK1_SIDLE</name>
<dbReference type="Gene3D" id="1.10.10.10">
    <property type="entry name" value="Winged helix-like DNA-binding domain superfamily/Winged helix DNA-binding domain"/>
    <property type="match status" value="1"/>
</dbReference>
<reference evidence="8 9" key="1">
    <citation type="submission" date="2010-03" db="EMBL/GenBank/DDBJ databases">
        <title>Complete sequence of Sideroxydans lithotrophicus ES-1.</title>
        <authorList>
            <consortium name="US DOE Joint Genome Institute"/>
            <person name="Lucas S."/>
            <person name="Copeland A."/>
            <person name="Lapidus A."/>
            <person name="Cheng J.-F."/>
            <person name="Bruce D."/>
            <person name="Goodwin L."/>
            <person name="Pitluck S."/>
            <person name="Munk A.C."/>
            <person name="Detter J.C."/>
            <person name="Han C."/>
            <person name="Tapia R."/>
            <person name="Larimer F."/>
            <person name="Land M."/>
            <person name="Hauser L."/>
            <person name="Kyrpides N."/>
            <person name="Ivanova N."/>
            <person name="Emerson D."/>
            <person name="Woyke T."/>
        </authorList>
    </citation>
    <scope>NUCLEOTIDE SEQUENCE [LARGE SCALE GENOMIC DNA]</scope>
    <source>
        <strain evidence="8 9">ES-1</strain>
    </source>
</reference>
<dbReference type="PANTHER" id="PTHR43133">
    <property type="entry name" value="RNA POLYMERASE ECF-TYPE SIGMA FACTO"/>
    <property type="match status" value="1"/>
</dbReference>
<feature type="domain" description="RNA polymerase sigma factor 70 region 4 type 2" evidence="7">
    <location>
        <begin position="155"/>
        <end position="199"/>
    </location>
</feature>
<dbReference type="InterPro" id="IPR013325">
    <property type="entry name" value="RNA_pol_sigma_r2"/>
</dbReference>
<dbReference type="Pfam" id="PF04542">
    <property type="entry name" value="Sigma70_r2"/>
    <property type="match status" value="1"/>
</dbReference>
<sequence length="207" mass="24097">MLYSVDRICADMFGRKQNKVTYSSDGIRMADQDDNLERLMQQSLAGDQRAYALLLQETARLLRPFLSKRLSMADEVEDLLQEILISVHKARHTYDGNRPFRPWLYAIARFRLQDHLRTHYSDQLRHAVDFDELEEFLHDPVTESVMSYESISGEVDKLPEKQATILRLLHQDGYTAREVAEKIGMTESAVKVAAHRAYKVLRTKLER</sequence>
<evidence type="ECO:0000313" key="8">
    <source>
        <dbReference type="EMBL" id="ADE12996.1"/>
    </source>
</evidence>
<dbReference type="GO" id="GO:0003677">
    <property type="term" value="F:DNA binding"/>
    <property type="evidence" value="ECO:0007669"/>
    <property type="project" value="UniProtKB-KW"/>
</dbReference>
<accession>D5CPK1</accession>
<evidence type="ECO:0000256" key="1">
    <source>
        <dbReference type="ARBA" id="ARBA00010641"/>
    </source>
</evidence>
<dbReference type="InterPro" id="IPR036388">
    <property type="entry name" value="WH-like_DNA-bd_sf"/>
</dbReference>
<feature type="domain" description="RNA polymerase sigma-70 region 2" evidence="6">
    <location>
        <begin position="55"/>
        <end position="119"/>
    </location>
</feature>
<evidence type="ECO:0000256" key="3">
    <source>
        <dbReference type="ARBA" id="ARBA00023082"/>
    </source>
</evidence>
<organism evidence="8 9">
    <name type="scientific">Sideroxydans lithotrophicus (strain ES-1)</name>
    <dbReference type="NCBI Taxonomy" id="580332"/>
    <lineage>
        <taxon>Bacteria</taxon>
        <taxon>Pseudomonadati</taxon>
        <taxon>Pseudomonadota</taxon>
        <taxon>Betaproteobacteria</taxon>
        <taxon>Nitrosomonadales</taxon>
        <taxon>Gallionellaceae</taxon>
        <taxon>Sideroxydans</taxon>
    </lineage>
</organism>
<dbReference type="InterPro" id="IPR039425">
    <property type="entry name" value="RNA_pol_sigma-70-like"/>
</dbReference>